<name>A0A9N9ZK96_9HYPO</name>
<sequence length="287" mass="32063">MGSTTATSQVRKNYLENVEALRDIILNDHFGGDMAPEIVDQWLRALEPGRQFPLPPNIKGFYGGSLRESMPIEIARGSYKHIMHTTDDTAKVDKYAGRMLIALSILDLETLVADDPTLGALALWHKALAQVRLPDKAGELAQTLQQYQAVRPRSNLSDSKLPETPRLKIRLEEVARELGNTGALDRIADWDCSSAKLERNTLLNIIFGYKNREYSVRGEGRLVVAQVERSNKVSVLTWQPSTTTKEKDHTFTFASVFDNSAQVDLNACLETRGQLWGVAKRGWEGVV</sequence>
<dbReference type="AlphaFoldDB" id="A0A9N9ZK96"/>
<evidence type="ECO:0000313" key="2">
    <source>
        <dbReference type="Proteomes" id="UP000775872"/>
    </source>
</evidence>
<dbReference type="EMBL" id="CABFOC020000074">
    <property type="protein sequence ID" value="CAH0057108.1"/>
    <property type="molecule type" value="Genomic_DNA"/>
</dbReference>
<accession>A0A9N9ZK96</accession>
<keyword evidence="2" id="KW-1185">Reference proteome</keyword>
<dbReference type="OrthoDB" id="5139395at2759"/>
<evidence type="ECO:0000313" key="1">
    <source>
        <dbReference type="EMBL" id="CAH0057108.1"/>
    </source>
</evidence>
<protein>
    <submittedName>
        <fullName evidence="1">Uncharacterized protein</fullName>
    </submittedName>
</protein>
<organism evidence="1 2">
    <name type="scientific">Clonostachys solani</name>
    <dbReference type="NCBI Taxonomy" id="160281"/>
    <lineage>
        <taxon>Eukaryota</taxon>
        <taxon>Fungi</taxon>
        <taxon>Dikarya</taxon>
        <taxon>Ascomycota</taxon>
        <taxon>Pezizomycotina</taxon>
        <taxon>Sordariomycetes</taxon>
        <taxon>Hypocreomycetidae</taxon>
        <taxon>Hypocreales</taxon>
        <taxon>Bionectriaceae</taxon>
        <taxon>Clonostachys</taxon>
    </lineage>
</organism>
<dbReference type="Proteomes" id="UP000775872">
    <property type="component" value="Unassembled WGS sequence"/>
</dbReference>
<feature type="non-terminal residue" evidence="1">
    <location>
        <position position="287"/>
    </location>
</feature>
<gene>
    <name evidence="1" type="ORF">CSOL1703_00006879</name>
</gene>
<reference evidence="1" key="1">
    <citation type="submission" date="2021-10" db="EMBL/GenBank/DDBJ databases">
        <authorList>
            <person name="Piombo E."/>
        </authorList>
    </citation>
    <scope>NUCLEOTIDE SEQUENCE</scope>
</reference>
<comment type="caution">
    <text evidence="1">The sequence shown here is derived from an EMBL/GenBank/DDBJ whole genome shotgun (WGS) entry which is preliminary data.</text>
</comment>
<proteinExistence type="predicted"/>